<dbReference type="GO" id="GO:0005829">
    <property type="term" value="C:cytosol"/>
    <property type="evidence" value="ECO:0007669"/>
    <property type="project" value="TreeGrafter"/>
</dbReference>
<dbReference type="InterPro" id="IPR015910">
    <property type="entry name" value="I/U_nuclsd_hydro_CS"/>
</dbReference>
<dbReference type="GO" id="GO:0045437">
    <property type="term" value="F:uridine nucleosidase activity"/>
    <property type="evidence" value="ECO:0007669"/>
    <property type="project" value="UniProtKB-ARBA"/>
</dbReference>
<dbReference type="InterPro" id="IPR036452">
    <property type="entry name" value="Ribo_hydro-like"/>
</dbReference>
<keyword evidence="1" id="KW-0378">Hydrolase</keyword>
<dbReference type="PROSITE" id="PS01247">
    <property type="entry name" value="IUNH"/>
    <property type="match status" value="1"/>
</dbReference>
<protein>
    <submittedName>
        <fullName evidence="4">Unannotated protein</fullName>
    </submittedName>
</protein>
<keyword evidence="2" id="KW-0326">Glycosidase</keyword>
<proteinExistence type="predicted"/>
<evidence type="ECO:0000256" key="1">
    <source>
        <dbReference type="ARBA" id="ARBA00022801"/>
    </source>
</evidence>
<dbReference type="InterPro" id="IPR001910">
    <property type="entry name" value="Inosine/uridine_hydrolase_dom"/>
</dbReference>
<dbReference type="PANTHER" id="PTHR12304:SF4">
    <property type="entry name" value="URIDINE NUCLEOSIDASE"/>
    <property type="match status" value="1"/>
</dbReference>
<sequence length="325" mass="34500">MPSTTAPGTSPRRVLHDCDPGHDDAIAIMLAIADPSIDLIAVTTVAGNVTLEHTTNNALRVLDLLGRGDIPVAAGRAAPRVRDLSTAAVMHGESGLAGPLPVTPSSGPSELTALEMIEQVLTEATEPITLVATGPLTNMADVVEQLPHLHHMIRELVIMGGAVELGNWTPAAEFNIWVDPDAADIVFRAGCVPGGERTGIPLTMIGLEVTHRAWLTDEHADALRGTGDVGQFVAELLDHFVGFHQDRFGWEGAPIHDAVTIAHLIDPTLVTTLPMNVQVETESALCIGRTVADRWSVTGQPANAAVGIDIDRNRFVTMLLDRLSP</sequence>
<organism evidence="4">
    <name type="scientific">freshwater metagenome</name>
    <dbReference type="NCBI Taxonomy" id="449393"/>
    <lineage>
        <taxon>unclassified sequences</taxon>
        <taxon>metagenomes</taxon>
        <taxon>ecological metagenomes</taxon>
    </lineage>
</organism>
<dbReference type="GO" id="GO:0006152">
    <property type="term" value="P:purine nucleoside catabolic process"/>
    <property type="evidence" value="ECO:0007669"/>
    <property type="project" value="TreeGrafter"/>
</dbReference>
<gene>
    <name evidence="4" type="ORF">UFOPK3402_00410</name>
</gene>
<dbReference type="CDD" id="cd02651">
    <property type="entry name" value="nuc_hydro_IU_UC_XIUA"/>
    <property type="match status" value="1"/>
</dbReference>
<dbReference type="EMBL" id="CAFBLS010000033">
    <property type="protein sequence ID" value="CAB4865038.1"/>
    <property type="molecule type" value="Genomic_DNA"/>
</dbReference>
<accession>A0A6J7D7D0</accession>
<dbReference type="InterPro" id="IPR023186">
    <property type="entry name" value="IUNH"/>
</dbReference>
<dbReference type="PANTHER" id="PTHR12304">
    <property type="entry name" value="INOSINE-URIDINE PREFERRING NUCLEOSIDE HYDROLASE"/>
    <property type="match status" value="1"/>
</dbReference>
<name>A0A6J7D7D0_9ZZZZ</name>
<reference evidence="4" key="1">
    <citation type="submission" date="2020-05" db="EMBL/GenBank/DDBJ databases">
        <authorList>
            <person name="Chiriac C."/>
            <person name="Salcher M."/>
            <person name="Ghai R."/>
            <person name="Kavagutti S V."/>
        </authorList>
    </citation>
    <scope>NUCLEOTIDE SEQUENCE</scope>
</reference>
<dbReference type="Gene3D" id="3.90.245.10">
    <property type="entry name" value="Ribonucleoside hydrolase-like"/>
    <property type="match status" value="1"/>
</dbReference>
<dbReference type="GO" id="GO:0008477">
    <property type="term" value="F:purine nucleosidase activity"/>
    <property type="evidence" value="ECO:0007669"/>
    <property type="project" value="TreeGrafter"/>
</dbReference>
<evidence type="ECO:0000259" key="3">
    <source>
        <dbReference type="Pfam" id="PF01156"/>
    </source>
</evidence>
<dbReference type="SUPFAM" id="SSF53590">
    <property type="entry name" value="Nucleoside hydrolase"/>
    <property type="match status" value="1"/>
</dbReference>
<feature type="domain" description="Inosine/uridine-preferring nucleoside hydrolase" evidence="3">
    <location>
        <begin position="14"/>
        <end position="316"/>
    </location>
</feature>
<evidence type="ECO:0000313" key="4">
    <source>
        <dbReference type="EMBL" id="CAB4865038.1"/>
    </source>
</evidence>
<evidence type="ECO:0000256" key="2">
    <source>
        <dbReference type="ARBA" id="ARBA00023295"/>
    </source>
</evidence>
<dbReference type="Pfam" id="PF01156">
    <property type="entry name" value="IU_nuc_hydro"/>
    <property type="match status" value="1"/>
</dbReference>
<dbReference type="AlphaFoldDB" id="A0A6J7D7D0"/>